<sequence length="172" mass="17755">MPQSIDHLKIRLQELARPCRGRRGSPSGLADSPAPWLGLHRPQPSAAGAAAPFFGLRGPLGLPVASHSTSPSDSRHSATAFTPFAKASAMAISSSETLGGSEALGAARSQDLAISWTRESLMLTSALIKLAKGHEVSEEAPLAPAVMAPTPGEGVGCTCWAGVRSPDDRIPD</sequence>
<evidence type="ECO:0000313" key="2">
    <source>
        <dbReference type="Proteomes" id="UP001153076"/>
    </source>
</evidence>
<keyword evidence="2" id="KW-1185">Reference proteome</keyword>
<comment type="caution">
    <text evidence="1">The sequence shown here is derived from an EMBL/GenBank/DDBJ whole genome shotgun (WGS) entry which is preliminary data.</text>
</comment>
<reference evidence="1" key="1">
    <citation type="submission" date="2022-04" db="EMBL/GenBank/DDBJ databases">
        <title>Carnegiea gigantea Genome sequencing and assembly v2.</title>
        <authorList>
            <person name="Copetti D."/>
            <person name="Sanderson M.J."/>
            <person name="Burquez A."/>
            <person name="Wojciechowski M.F."/>
        </authorList>
    </citation>
    <scope>NUCLEOTIDE SEQUENCE</scope>
    <source>
        <strain evidence="1">SGP5-SGP5p</strain>
        <tissue evidence="1">Aerial part</tissue>
    </source>
</reference>
<name>A0A9Q1GHR9_9CARY</name>
<dbReference type="Proteomes" id="UP001153076">
    <property type="component" value="Unassembled WGS sequence"/>
</dbReference>
<organism evidence="1 2">
    <name type="scientific">Carnegiea gigantea</name>
    <dbReference type="NCBI Taxonomy" id="171969"/>
    <lineage>
        <taxon>Eukaryota</taxon>
        <taxon>Viridiplantae</taxon>
        <taxon>Streptophyta</taxon>
        <taxon>Embryophyta</taxon>
        <taxon>Tracheophyta</taxon>
        <taxon>Spermatophyta</taxon>
        <taxon>Magnoliopsida</taxon>
        <taxon>eudicotyledons</taxon>
        <taxon>Gunneridae</taxon>
        <taxon>Pentapetalae</taxon>
        <taxon>Caryophyllales</taxon>
        <taxon>Cactineae</taxon>
        <taxon>Cactaceae</taxon>
        <taxon>Cactoideae</taxon>
        <taxon>Echinocereeae</taxon>
        <taxon>Carnegiea</taxon>
    </lineage>
</organism>
<gene>
    <name evidence="1" type="ORF">Cgig2_025832</name>
</gene>
<dbReference type="EMBL" id="JAKOGI010003726">
    <property type="protein sequence ID" value="KAJ8420208.1"/>
    <property type="molecule type" value="Genomic_DNA"/>
</dbReference>
<accession>A0A9Q1GHR9</accession>
<evidence type="ECO:0000313" key="1">
    <source>
        <dbReference type="EMBL" id="KAJ8420208.1"/>
    </source>
</evidence>
<protein>
    <submittedName>
        <fullName evidence="1">Uncharacterized protein</fullName>
    </submittedName>
</protein>
<dbReference type="AlphaFoldDB" id="A0A9Q1GHR9"/>
<proteinExistence type="predicted"/>